<feature type="transmembrane region" description="Helical" evidence="1">
    <location>
        <begin position="327"/>
        <end position="344"/>
    </location>
</feature>
<reference evidence="2 3" key="1">
    <citation type="submission" date="2021-01" db="EMBL/GenBank/DDBJ databases">
        <title>Prevotella A2931 sp. nov.</title>
        <authorList>
            <person name="Buhl M."/>
            <person name="Oberhettinger P."/>
        </authorList>
    </citation>
    <scope>NUCLEOTIDE SEQUENCE [LARGE SCALE GENOMIC DNA]</scope>
    <source>
        <strain evidence="2 3">A2931</strain>
    </source>
</reference>
<protein>
    <recommendedName>
        <fullName evidence="4">MacB-like periplasmic core domain-containing protein</fullName>
    </recommendedName>
</protein>
<proteinExistence type="predicted"/>
<evidence type="ECO:0008006" key="4">
    <source>
        <dbReference type="Google" id="ProtNLM"/>
    </source>
</evidence>
<accession>A0ABS3M4S8</accession>
<feature type="transmembrane region" description="Helical" evidence="1">
    <location>
        <begin position="293"/>
        <end position="315"/>
    </location>
</feature>
<comment type="caution">
    <text evidence="2">The sequence shown here is derived from an EMBL/GenBank/DDBJ whole genome shotgun (WGS) entry which is preliminary data.</text>
</comment>
<dbReference type="RefSeq" id="WP_158267319.1">
    <property type="nucleotide sequence ID" value="NZ_JAERMS010000011.1"/>
</dbReference>
<dbReference type="EMBL" id="JAERMS010000011">
    <property type="protein sequence ID" value="MBO1363180.1"/>
    <property type="molecule type" value="Genomic_DNA"/>
</dbReference>
<gene>
    <name evidence="2" type="ORF">JHU38_05230</name>
</gene>
<feature type="transmembrane region" description="Helical" evidence="1">
    <location>
        <begin position="250"/>
        <end position="272"/>
    </location>
</feature>
<sequence length="355" mass="40062">MQKGVGVLGLLFCLTQGVHAQAVLPRETAYRMGKLFMLYNDRICPMQTFALDFTKKLYGSRRYNGLTAEQVVSGWIFYSDDWADEPFIKVKSGEVRAALSLDKYCSLNSFFSGAGGGYKLGPYVQEYYEGHNDKLHQQIIDIDRKIALIMDLRRGSLLKLFPYTTIAHKKGEGRTTTWYAPTDTLPTRMESRHAEYIGNVFSLIFTDVKAGNLQRVDEFFIRMKYYQATNAGASLPPPLRFKAERLNNAILLPTILFMVNLAMGFVTLFLTIRGLTSDKRLVRGMRDSVVTALAILSSVLSFAVLTLALSLRWMVSGNVPLSNGYESMLSVAWFVQLFTIFMSLRVRHLALLVSC</sequence>
<evidence type="ECO:0000313" key="2">
    <source>
        <dbReference type="EMBL" id="MBO1363180.1"/>
    </source>
</evidence>
<keyword evidence="3" id="KW-1185">Reference proteome</keyword>
<evidence type="ECO:0000313" key="3">
    <source>
        <dbReference type="Proteomes" id="UP000664265"/>
    </source>
</evidence>
<evidence type="ECO:0000256" key="1">
    <source>
        <dbReference type="SAM" id="Phobius"/>
    </source>
</evidence>
<keyword evidence="1" id="KW-1133">Transmembrane helix</keyword>
<keyword evidence="1" id="KW-0812">Transmembrane</keyword>
<organism evidence="2 3">
    <name type="scientific">Prevotella illustrans</name>
    <dbReference type="NCBI Taxonomy" id="2800387"/>
    <lineage>
        <taxon>Bacteria</taxon>
        <taxon>Pseudomonadati</taxon>
        <taxon>Bacteroidota</taxon>
        <taxon>Bacteroidia</taxon>
        <taxon>Bacteroidales</taxon>
        <taxon>Prevotellaceae</taxon>
        <taxon>Prevotella</taxon>
    </lineage>
</organism>
<dbReference type="Proteomes" id="UP000664265">
    <property type="component" value="Unassembled WGS sequence"/>
</dbReference>
<keyword evidence="1" id="KW-0472">Membrane</keyword>
<name>A0ABS3M4S8_9BACT</name>